<comment type="similarity">
    <text evidence="3 8">Belongs to the peptidase M17 family.</text>
</comment>
<dbReference type="PRINTS" id="PR00481">
    <property type="entry name" value="LAMNOPPTDASE"/>
</dbReference>
<evidence type="ECO:0000256" key="6">
    <source>
        <dbReference type="ARBA" id="ARBA00022801"/>
    </source>
</evidence>
<comment type="cofactor">
    <cofactor evidence="8">
        <name>Mn(2+)</name>
        <dbReference type="ChEBI" id="CHEBI:29035"/>
    </cofactor>
    <text evidence="8">Binds 2 manganese ions per subunit.</text>
</comment>
<evidence type="ECO:0000256" key="8">
    <source>
        <dbReference type="HAMAP-Rule" id="MF_00181"/>
    </source>
</evidence>
<dbReference type="InterPro" id="IPR023042">
    <property type="entry name" value="Peptidase_M17_leu_NH2_pept"/>
</dbReference>
<keyword evidence="8" id="KW-0479">Metal-binding</keyword>
<evidence type="ECO:0000256" key="1">
    <source>
        <dbReference type="ARBA" id="ARBA00000135"/>
    </source>
</evidence>
<feature type="active site" evidence="8">
    <location>
        <position position="351"/>
    </location>
</feature>
<comment type="catalytic activity">
    <reaction evidence="2 8">
        <text>Release of an N-terminal amino acid, preferentially leucine, but not glutamic or aspartic acids.</text>
        <dbReference type="EC" id="3.4.11.10"/>
    </reaction>
</comment>
<dbReference type="PROSITE" id="PS00631">
    <property type="entry name" value="CYTOSOL_AP"/>
    <property type="match status" value="1"/>
</dbReference>
<keyword evidence="6 8" id="KW-0378">Hydrolase</keyword>
<dbReference type="Proteomes" id="UP000066203">
    <property type="component" value="Chromosome"/>
</dbReference>
<reference evidence="11" key="1">
    <citation type="submission" date="2015-08" db="EMBL/GenBank/DDBJ databases">
        <title>Complete genome sequence of Rothia mucilaginosa strain NUM-Rm6536.</title>
        <authorList>
            <person name="Nambu T."/>
        </authorList>
    </citation>
    <scope>NUCLEOTIDE SEQUENCE [LARGE SCALE GENOMIC DNA]</scope>
    <source>
        <strain evidence="11">NUM-Rm6536</strain>
    </source>
</reference>
<evidence type="ECO:0000313" key="10">
    <source>
        <dbReference type="EMBL" id="BAS20640.1"/>
    </source>
</evidence>
<dbReference type="GO" id="GO:0030145">
    <property type="term" value="F:manganese ion binding"/>
    <property type="evidence" value="ECO:0007669"/>
    <property type="project" value="UniProtKB-UniRule"/>
</dbReference>
<dbReference type="SUPFAM" id="SSF52949">
    <property type="entry name" value="Macro domain-like"/>
    <property type="match status" value="1"/>
</dbReference>
<keyword evidence="8" id="KW-0464">Manganese</keyword>
<feature type="binding site" evidence="8">
    <location>
        <position position="270"/>
    </location>
    <ligand>
        <name>Mn(2+)</name>
        <dbReference type="ChEBI" id="CHEBI:29035"/>
        <label>2</label>
    </ligand>
</feature>
<dbReference type="Pfam" id="PF00883">
    <property type="entry name" value="Peptidase_M17"/>
    <property type="match status" value="1"/>
</dbReference>
<dbReference type="Gene3D" id="3.40.220.10">
    <property type="entry name" value="Leucine Aminopeptidase, subunit E, domain 1"/>
    <property type="match status" value="1"/>
</dbReference>
<dbReference type="SUPFAM" id="SSF53187">
    <property type="entry name" value="Zn-dependent exopeptidases"/>
    <property type="match status" value="1"/>
</dbReference>
<dbReference type="InterPro" id="IPR011356">
    <property type="entry name" value="Leucine_aapep/pepB"/>
</dbReference>
<evidence type="ECO:0000313" key="11">
    <source>
        <dbReference type="Proteomes" id="UP000066203"/>
    </source>
</evidence>
<organism evidence="10">
    <name type="scientific">Rothia mucilaginosa</name>
    <dbReference type="NCBI Taxonomy" id="43675"/>
    <lineage>
        <taxon>Bacteria</taxon>
        <taxon>Bacillati</taxon>
        <taxon>Actinomycetota</taxon>
        <taxon>Actinomycetes</taxon>
        <taxon>Micrococcales</taxon>
        <taxon>Micrococcaceae</taxon>
        <taxon>Rothia</taxon>
    </lineage>
</organism>
<feature type="binding site" evidence="8">
    <location>
        <position position="265"/>
    </location>
    <ligand>
        <name>Mn(2+)</name>
        <dbReference type="ChEBI" id="CHEBI:29035"/>
        <label>2</label>
    </ligand>
</feature>
<dbReference type="InterPro" id="IPR000819">
    <property type="entry name" value="Peptidase_M17_C"/>
</dbReference>
<dbReference type="Pfam" id="PF02789">
    <property type="entry name" value="Peptidase_M17_N"/>
    <property type="match status" value="1"/>
</dbReference>
<comment type="subcellular location">
    <subcellularLocation>
        <location evidence="8">Cytoplasm</location>
    </subcellularLocation>
</comment>
<dbReference type="HAMAP" id="MF_00181">
    <property type="entry name" value="Cytosol_peptidase_M17"/>
    <property type="match status" value="1"/>
</dbReference>
<dbReference type="PATRIC" id="fig|43675.28.peg.1426"/>
<dbReference type="GO" id="GO:0070006">
    <property type="term" value="F:metalloaminopeptidase activity"/>
    <property type="evidence" value="ECO:0007669"/>
    <property type="project" value="InterPro"/>
</dbReference>
<sequence length="498" mass="51944">MSLSLSIHSTDLEALEADVLVLGVLKGSDGAYLAPSSLSEDSIEGINELLEALGASGAPDQLLRLPGLEDTGAGIVALAGLGSDTAEGQERLDALRYAAGSAARQLVGSAEEIAFDFGVSSVEEIEAIAHGAVLGNFVEEGLRFKTKDSVQEEIESILIVSSIDQEEAEEALVHALVLGETAKDARRLVNLPPSHLYPETFAEFAAEVAEDYSNIEIELFHHDRLAEEGFGGISGVGQGSPRKPVLAVVKYTPENPKAHIALVGKGITFDTGGNSLKPAASMMTMKCDMAGAAAVLNAVVASAELDVPVAVTGYLCLAENMPGGHALRPEDIITMRDGRTVEVLNTDAEGRLVMADGIALASESNPDVILDIATLTGAAMAALGLRTAALLGDEEIRGRVIAAGAAAGEAYWPMPLESYLRKSLESPVADIKNIGSRYGGALTAGLFLKEFVGEGIPWAHLDIAGPAFNEEAPYGFTPKEGTGFGTATLVNFIQSYAK</sequence>
<comment type="function">
    <text evidence="7 8">Presumably involved in the processing and regular turnover of intracellular proteins. Catalyzes the removal of unsubstituted N-terminal amino acids from various peptides.</text>
</comment>
<gene>
    <name evidence="8" type="primary">pepA</name>
    <name evidence="10" type="ORF">RM6536_1393</name>
</gene>
<dbReference type="InterPro" id="IPR043472">
    <property type="entry name" value="Macro_dom-like"/>
</dbReference>
<feature type="binding site" evidence="8">
    <location>
        <position position="349"/>
    </location>
    <ligand>
        <name>Mn(2+)</name>
        <dbReference type="ChEBI" id="CHEBI:29035"/>
        <label>1</label>
    </ligand>
</feature>
<feature type="domain" description="Cytosol aminopeptidase" evidence="9">
    <location>
        <begin position="345"/>
        <end position="352"/>
    </location>
</feature>
<feature type="binding site" evidence="8">
    <location>
        <position position="288"/>
    </location>
    <ligand>
        <name>Mn(2+)</name>
        <dbReference type="ChEBI" id="CHEBI:29035"/>
        <label>2</label>
    </ligand>
</feature>
<keyword evidence="5 8" id="KW-0645">Protease</keyword>
<feature type="binding site" evidence="8">
    <location>
        <position position="347"/>
    </location>
    <ligand>
        <name>Mn(2+)</name>
        <dbReference type="ChEBI" id="CHEBI:29035"/>
        <label>1</label>
    </ligand>
</feature>
<dbReference type="InterPro" id="IPR008283">
    <property type="entry name" value="Peptidase_M17_N"/>
</dbReference>
<proteinExistence type="inferred from homology"/>
<dbReference type="CDD" id="cd00433">
    <property type="entry name" value="Peptidase_M17"/>
    <property type="match status" value="1"/>
</dbReference>
<dbReference type="PANTHER" id="PTHR11963">
    <property type="entry name" value="LEUCINE AMINOPEPTIDASE-RELATED"/>
    <property type="match status" value="1"/>
</dbReference>
<keyword evidence="8" id="KW-0963">Cytoplasm</keyword>
<evidence type="ECO:0000256" key="3">
    <source>
        <dbReference type="ARBA" id="ARBA00009528"/>
    </source>
</evidence>
<name>A0A0K2S0T2_9MICC</name>
<dbReference type="EMBL" id="AP014938">
    <property type="protein sequence ID" value="BAS20640.1"/>
    <property type="molecule type" value="Genomic_DNA"/>
</dbReference>
<dbReference type="GO" id="GO:0006508">
    <property type="term" value="P:proteolysis"/>
    <property type="evidence" value="ECO:0007669"/>
    <property type="project" value="UniProtKB-KW"/>
</dbReference>
<dbReference type="EC" id="3.4.11.10" evidence="8"/>
<evidence type="ECO:0000256" key="5">
    <source>
        <dbReference type="ARBA" id="ARBA00022670"/>
    </source>
</evidence>
<dbReference type="AlphaFoldDB" id="A0A0K2S0T2"/>
<feature type="active site" evidence="8">
    <location>
        <position position="277"/>
    </location>
</feature>
<dbReference type="RefSeq" id="WP_060824582.1">
    <property type="nucleotide sequence ID" value="NZ_AP014938.1"/>
</dbReference>
<evidence type="ECO:0000256" key="7">
    <source>
        <dbReference type="ARBA" id="ARBA00049972"/>
    </source>
</evidence>
<dbReference type="GO" id="GO:0005737">
    <property type="term" value="C:cytoplasm"/>
    <property type="evidence" value="ECO:0007669"/>
    <property type="project" value="UniProtKB-SubCell"/>
</dbReference>
<comment type="catalytic activity">
    <reaction evidence="1 8">
        <text>Release of an N-terminal amino acid, Xaa-|-Yaa-, in which Xaa is preferably Leu, but may be other amino acids including Pro although not Arg or Lys, and Yaa may be Pro. Amino acid amides and methyl esters are also readily hydrolyzed, but rates on arylamides are exceedingly low.</text>
        <dbReference type="EC" id="3.4.11.1"/>
    </reaction>
</comment>
<dbReference type="Gene3D" id="3.40.630.10">
    <property type="entry name" value="Zn peptidases"/>
    <property type="match status" value="1"/>
</dbReference>
<keyword evidence="4 8" id="KW-0031">Aminopeptidase</keyword>
<accession>A0A0K2S0T2</accession>
<feature type="binding site" evidence="8">
    <location>
        <position position="349"/>
    </location>
    <ligand>
        <name>Mn(2+)</name>
        <dbReference type="ChEBI" id="CHEBI:29035"/>
        <label>2</label>
    </ligand>
</feature>
<evidence type="ECO:0000256" key="2">
    <source>
        <dbReference type="ARBA" id="ARBA00000967"/>
    </source>
</evidence>
<evidence type="ECO:0000259" key="9">
    <source>
        <dbReference type="PROSITE" id="PS00631"/>
    </source>
</evidence>
<dbReference type="EC" id="3.4.11.1" evidence="8"/>
<protein>
    <recommendedName>
        <fullName evidence="8">Probable cytosol aminopeptidase</fullName>
        <ecNumber evidence="8">3.4.11.1</ecNumber>
    </recommendedName>
    <alternativeName>
        <fullName evidence="8">Leucine aminopeptidase</fullName>
        <shortName evidence="8">LAP</shortName>
        <ecNumber evidence="8">3.4.11.10</ecNumber>
    </alternativeName>
    <alternativeName>
        <fullName evidence="8">Leucyl aminopeptidase</fullName>
    </alternativeName>
</protein>
<dbReference type="PANTHER" id="PTHR11963:SF23">
    <property type="entry name" value="CYTOSOL AMINOPEPTIDASE"/>
    <property type="match status" value="1"/>
</dbReference>
<dbReference type="NCBIfam" id="NF002073">
    <property type="entry name" value="PRK00913.1-2"/>
    <property type="match status" value="1"/>
</dbReference>
<feature type="binding site" evidence="8">
    <location>
        <position position="270"/>
    </location>
    <ligand>
        <name>Mn(2+)</name>
        <dbReference type="ChEBI" id="CHEBI:29035"/>
        <label>1</label>
    </ligand>
</feature>
<evidence type="ECO:0000256" key="4">
    <source>
        <dbReference type="ARBA" id="ARBA00022438"/>
    </source>
</evidence>